<keyword evidence="11" id="KW-1185">Reference proteome</keyword>
<evidence type="ECO:0000313" key="10">
    <source>
        <dbReference type="EMBL" id="KAK7073405.1"/>
    </source>
</evidence>
<sequence>MVRKCAEHNEGELSTLEEIALHQRDIERIEHLHRWCPRLRILLLQGNLISHIENLGRFRDLEYLNLALNNLESVQGLERCEALNKMDFTGNFITDLTSLTSLQDLPNLRELYLTGNPCTFYRGYRSWVICTLLSLKELDGTPITRSERLKALQVLYQAEATVREDQEAAIEKRKMEKQNYKKEETEKQNKEKVRNISDEELWQESSEHTPEARLALHRELEERRKKEEKAKNTNDNVSNW</sequence>
<name>A0AAN9A5T5_HALRR</name>
<evidence type="ECO:0000256" key="6">
    <source>
        <dbReference type="ARBA" id="ARBA00023069"/>
    </source>
</evidence>
<dbReference type="AlphaFoldDB" id="A0AAN9A5T5"/>
<evidence type="ECO:0000256" key="1">
    <source>
        <dbReference type="ARBA" id="ARBA00004138"/>
    </source>
</evidence>
<protein>
    <submittedName>
        <fullName evidence="10">Protein tilB</fullName>
    </submittedName>
</protein>
<dbReference type="PANTHER" id="PTHR18849:SF0">
    <property type="entry name" value="CILIA- AND FLAGELLA-ASSOCIATED PROTEIN 410-RELATED"/>
    <property type="match status" value="1"/>
</dbReference>
<comment type="caution">
    <text evidence="10">The sequence shown here is derived from an EMBL/GenBank/DDBJ whole genome shotgun (WGS) entry which is preliminary data.</text>
</comment>
<dbReference type="EMBL" id="JAXCGZ010013208">
    <property type="protein sequence ID" value="KAK7073405.1"/>
    <property type="molecule type" value="Genomic_DNA"/>
</dbReference>
<keyword evidence="6" id="KW-0969">Cilium</keyword>
<dbReference type="Proteomes" id="UP001381693">
    <property type="component" value="Unassembled WGS sequence"/>
</dbReference>
<feature type="compositionally biased region" description="Basic and acidic residues" evidence="9">
    <location>
        <begin position="178"/>
        <end position="197"/>
    </location>
</feature>
<comment type="similarity">
    <text evidence="8">Belongs to the tilB family.</text>
</comment>
<evidence type="ECO:0000256" key="7">
    <source>
        <dbReference type="ARBA" id="ARBA00023273"/>
    </source>
</evidence>
<gene>
    <name evidence="10" type="primary">LRRC6_2</name>
    <name evidence="10" type="ORF">SK128_011230</name>
</gene>
<dbReference type="InterPro" id="IPR032675">
    <property type="entry name" value="LRR_dom_sf"/>
</dbReference>
<dbReference type="GO" id="GO:0005737">
    <property type="term" value="C:cytoplasm"/>
    <property type="evidence" value="ECO:0007669"/>
    <property type="project" value="UniProtKB-SubCell"/>
</dbReference>
<keyword evidence="4" id="KW-0433">Leucine-rich repeat</keyword>
<reference evidence="10 11" key="1">
    <citation type="submission" date="2023-11" db="EMBL/GenBank/DDBJ databases">
        <title>Halocaridina rubra genome assembly.</title>
        <authorList>
            <person name="Smith C."/>
        </authorList>
    </citation>
    <scope>NUCLEOTIDE SEQUENCE [LARGE SCALE GENOMIC DNA]</scope>
    <source>
        <strain evidence="10">EP-1</strain>
        <tissue evidence="10">Whole</tissue>
    </source>
</reference>
<proteinExistence type="inferred from homology"/>
<feature type="region of interest" description="Disordered" evidence="9">
    <location>
        <begin position="178"/>
        <end position="212"/>
    </location>
</feature>
<evidence type="ECO:0000256" key="5">
    <source>
        <dbReference type="ARBA" id="ARBA00022737"/>
    </source>
</evidence>
<evidence type="ECO:0000256" key="9">
    <source>
        <dbReference type="SAM" id="MobiDB-lite"/>
    </source>
</evidence>
<keyword evidence="7" id="KW-0966">Cell projection</keyword>
<dbReference type="FunFam" id="3.80.10.10:FF:000052">
    <property type="entry name" value="Leucine rich repeat containing 6"/>
    <property type="match status" value="1"/>
</dbReference>
<comment type="subcellular location">
    <subcellularLocation>
        <location evidence="1">Cell projection</location>
        <location evidence="1">Cilium</location>
    </subcellularLocation>
    <subcellularLocation>
        <location evidence="2">Cytoplasm</location>
    </subcellularLocation>
</comment>
<keyword evidence="5" id="KW-0677">Repeat</keyword>
<evidence type="ECO:0000313" key="11">
    <source>
        <dbReference type="Proteomes" id="UP001381693"/>
    </source>
</evidence>
<dbReference type="PANTHER" id="PTHR18849">
    <property type="entry name" value="LEUCINE RICH REPEAT PROTEIN"/>
    <property type="match status" value="1"/>
</dbReference>
<dbReference type="GO" id="GO:0005929">
    <property type="term" value="C:cilium"/>
    <property type="evidence" value="ECO:0007669"/>
    <property type="project" value="UniProtKB-SubCell"/>
</dbReference>
<dbReference type="Gene3D" id="3.80.10.10">
    <property type="entry name" value="Ribonuclease Inhibitor"/>
    <property type="match status" value="1"/>
</dbReference>
<keyword evidence="3" id="KW-0963">Cytoplasm</keyword>
<evidence type="ECO:0000256" key="4">
    <source>
        <dbReference type="ARBA" id="ARBA00022614"/>
    </source>
</evidence>
<evidence type="ECO:0000256" key="3">
    <source>
        <dbReference type="ARBA" id="ARBA00022490"/>
    </source>
</evidence>
<dbReference type="PROSITE" id="PS51450">
    <property type="entry name" value="LRR"/>
    <property type="match status" value="2"/>
</dbReference>
<organism evidence="10 11">
    <name type="scientific">Halocaridina rubra</name>
    <name type="common">Hawaiian red shrimp</name>
    <dbReference type="NCBI Taxonomy" id="373956"/>
    <lineage>
        <taxon>Eukaryota</taxon>
        <taxon>Metazoa</taxon>
        <taxon>Ecdysozoa</taxon>
        <taxon>Arthropoda</taxon>
        <taxon>Crustacea</taxon>
        <taxon>Multicrustacea</taxon>
        <taxon>Malacostraca</taxon>
        <taxon>Eumalacostraca</taxon>
        <taxon>Eucarida</taxon>
        <taxon>Decapoda</taxon>
        <taxon>Pleocyemata</taxon>
        <taxon>Caridea</taxon>
        <taxon>Atyoidea</taxon>
        <taxon>Atyidae</taxon>
        <taxon>Halocaridina</taxon>
    </lineage>
</organism>
<accession>A0AAN9A5T5</accession>
<evidence type="ECO:0000256" key="2">
    <source>
        <dbReference type="ARBA" id="ARBA00004496"/>
    </source>
</evidence>
<evidence type="ECO:0000256" key="8">
    <source>
        <dbReference type="ARBA" id="ARBA00049982"/>
    </source>
</evidence>
<dbReference type="InterPro" id="IPR001611">
    <property type="entry name" value="Leu-rich_rpt"/>
</dbReference>
<dbReference type="SUPFAM" id="SSF52058">
    <property type="entry name" value="L domain-like"/>
    <property type="match status" value="1"/>
</dbReference>